<dbReference type="RefSeq" id="WP_155277953.1">
    <property type="nucleotide sequence ID" value="NZ_AP026691.1"/>
</dbReference>
<evidence type="ECO:0000313" key="1">
    <source>
        <dbReference type="EMBL" id="MDE8646769.1"/>
    </source>
</evidence>
<dbReference type="EMBL" id="JARDXE010000010">
    <property type="protein sequence ID" value="MDE8646769.1"/>
    <property type="molecule type" value="Genomic_DNA"/>
</dbReference>
<gene>
    <name evidence="1" type="ORF">PXH69_17525</name>
</gene>
<protein>
    <submittedName>
        <fullName evidence="1">Uncharacterized protein</fullName>
    </submittedName>
</protein>
<reference evidence="1" key="1">
    <citation type="submission" date="2023-02" db="EMBL/GenBank/DDBJ databases">
        <title>A novel hydrolase synthesized by Rhodococcus erythropolis HQ is responsible for the detoxification of Zearalenone.</title>
        <authorList>
            <person name="Hu J."/>
            <person name="Xu J."/>
        </authorList>
    </citation>
    <scope>NUCLEOTIDE SEQUENCE</scope>
    <source>
        <strain evidence="1">HQ</strain>
    </source>
</reference>
<name>A0AAW6LJ90_RHOSG</name>
<proteinExistence type="predicted"/>
<dbReference type="Proteomes" id="UP001217325">
    <property type="component" value="Unassembled WGS sequence"/>
</dbReference>
<sequence length="46" mass="5299">MNHRESFQAVKWGTPRRTRRHRQLIRGRIAGGGATVEVSSEVLAYY</sequence>
<comment type="caution">
    <text evidence="1">The sequence shown here is derived from an EMBL/GenBank/DDBJ whole genome shotgun (WGS) entry which is preliminary data.</text>
</comment>
<dbReference type="AlphaFoldDB" id="A0AAW6LJ90"/>
<evidence type="ECO:0000313" key="2">
    <source>
        <dbReference type="Proteomes" id="UP001217325"/>
    </source>
</evidence>
<organism evidence="1 2">
    <name type="scientific">Rhodococcus qingshengii</name>
    <dbReference type="NCBI Taxonomy" id="334542"/>
    <lineage>
        <taxon>Bacteria</taxon>
        <taxon>Bacillati</taxon>
        <taxon>Actinomycetota</taxon>
        <taxon>Actinomycetes</taxon>
        <taxon>Mycobacteriales</taxon>
        <taxon>Nocardiaceae</taxon>
        <taxon>Rhodococcus</taxon>
        <taxon>Rhodococcus erythropolis group</taxon>
    </lineage>
</organism>
<accession>A0AAW6LJ90</accession>